<dbReference type="InterPro" id="IPR042179">
    <property type="entry name" value="KGD_C_sf"/>
</dbReference>
<dbReference type="EC" id="1.2.4.2" evidence="4"/>
<dbReference type="PANTHER" id="PTHR23152:SF4">
    <property type="entry name" value="2-OXOADIPATE DEHYDROGENASE COMPLEX COMPONENT E1"/>
    <property type="match status" value="1"/>
</dbReference>
<dbReference type="Pfam" id="PF02779">
    <property type="entry name" value="Transket_pyr"/>
    <property type="match status" value="1"/>
</dbReference>
<dbReference type="KEGG" id="acob:P0Y56_03640"/>
<evidence type="ECO:0000313" key="11">
    <source>
        <dbReference type="EMBL" id="WEK47390.1"/>
    </source>
</evidence>
<dbReference type="GO" id="GO:0030976">
    <property type="term" value="F:thiamine pyrophosphate binding"/>
    <property type="evidence" value="ECO:0007669"/>
    <property type="project" value="InterPro"/>
</dbReference>
<protein>
    <recommendedName>
        <fullName evidence="5">2-oxoglutarate dehydrogenase E1 component</fullName>
        <ecNumber evidence="4">1.2.4.2</ecNumber>
    </recommendedName>
    <alternativeName>
        <fullName evidence="8">Alpha-ketoglutarate dehydrogenase</fullName>
    </alternativeName>
</protein>
<dbReference type="NCBIfam" id="TIGR00239">
    <property type="entry name" value="2oxo_dh_E1"/>
    <property type="match status" value="1"/>
</dbReference>
<dbReference type="Gene3D" id="1.10.287.1150">
    <property type="entry name" value="TPP helical domain"/>
    <property type="match status" value="1"/>
</dbReference>
<dbReference type="GO" id="GO:0004591">
    <property type="term" value="F:oxoglutarate dehydrogenase (succinyl-transferring) activity"/>
    <property type="evidence" value="ECO:0007669"/>
    <property type="project" value="UniProtKB-EC"/>
</dbReference>
<evidence type="ECO:0000256" key="2">
    <source>
        <dbReference type="ARBA" id="ARBA00003906"/>
    </source>
</evidence>
<keyword evidence="7" id="KW-0786">Thiamine pyrophosphate</keyword>
<dbReference type="EMBL" id="CP119316">
    <property type="protein sequence ID" value="WEK47390.1"/>
    <property type="molecule type" value="Genomic_DNA"/>
</dbReference>
<sequence length="928" mass="102265">MGNELHDFTADEGQPQAGPSWQRAGWPLAAAADDLTMAMDPTAMKIAVKAAAAKAGVALDERAVEQAAGDSIRLVLLVRTYRVRGHLAADLDPLGQSNQDLPADLTPEYHGFIGEALDRKVYLGGTLGLDWATPRETVEILRRNYCGHVGLEYMHISDIEERRFLQARLEGQNKEIEFTENGKKAILAAVIRGEEYEKFLGKKYVGTKRFGLDGGESMIPALEAVIKNGGALGVREIVWGMSHRGRLNVLANVMAKPYRVIFHEFSGGSANPDDVGGSGDVKYHLGTSTDREFDGIKVHMSLVPNPSHLETVDPVVLGKTRAQQAVREDLEHHEQVLPVLIHGDAAFAGQGIVWECFGFSGVRGYNTGGCVHFIVNNQIGFTTSPKFARSSPYPSDVAKGVQAPIIHVNGDDPEAVTFACKLAIEYRQRFKRDIVIDMWCYRRFGHNEGDEPSFTQPLMYAAIRAHPRVSEVYAARLVEQGVIDANWAGETAAHFIAVLDQEFEAGKNYKPNEADWFAGRWSGLHKPADPETARRNVNTAIEPKLFESLGRTLSTVPEDLTIHPTLGRVIDAKRAMFASGEGFDWATAEALAFGSLVTEGYGVRLSGQDSSRGTFSQRHASWIDQTTERKYIPLTTLPHGKFEVYDSPLSEYGVLGFEYGFASADPKTLVLWEAQFGDFANGAQIVIDQYIAASEAKWLRANGLVLLLPHGMEGQGPEHSSARLERFLQLCADDNIQVCNITSPANYFHVLRRQMLRPFRKPLIIMTPKSLLRHPMAKSEAAEFTAASHFKRILSDRTDIADDQVRRLVLCSGKVAYDLIEARDKEQLADVSIVRLEQLYPFPGEPLADRLAKMTNLEEVIWCQEEARNNGAWFFVESHIEAALKDAGKDGMRASYAGRDAAASPATGLASRHKAQQEALVAEALGLG</sequence>
<dbReference type="GO" id="GO:0005829">
    <property type="term" value="C:cytosol"/>
    <property type="evidence" value="ECO:0007669"/>
    <property type="project" value="TreeGrafter"/>
</dbReference>
<dbReference type="Pfam" id="PF16870">
    <property type="entry name" value="OxoGdeHyase_C"/>
    <property type="match status" value="1"/>
</dbReference>
<comment type="function">
    <text evidence="2">E1 component of the 2-oxoglutarate dehydrogenase (OGDH) complex which catalyzes the decarboxylation of 2-oxoglutarate, the first step in the conversion of 2-oxoglutarate to succinyl-CoA and CO(2).</text>
</comment>
<dbReference type="SMART" id="SM00861">
    <property type="entry name" value="Transket_pyr"/>
    <property type="match status" value="1"/>
</dbReference>
<dbReference type="InterPro" id="IPR031717">
    <property type="entry name" value="ODO-1/KGD_C"/>
</dbReference>
<dbReference type="PANTHER" id="PTHR23152">
    <property type="entry name" value="2-OXOGLUTARATE DEHYDROGENASE"/>
    <property type="match status" value="1"/>
</dbReference>
<reference evidence="11" key="1">
    <citation type="submission" date="2023-03" db="EMBL/GenBank/DDBJ databases">
        <title>Andean soil-derived lignocellulolytic bacterial consortium as a source of novel taxa and putative plastic-active enzymes.</title>
        <authorList>
            <person name="Diaz-Garcia L."/>
            <person name="Chuvochina M."/>
            <person name="Feuerriegel G."/>
            <person name="Bunk B."/>
            <person name="Sproer C."/>
            <person name="Streit W.R."/>
            <person name="Rodriguez L.M."/>
            <person name="Overmann J."/>
            <person name="Jimenez D.J."/>
        </authorList>
    </citation>
    <scope>NUCLEOTIDE SEQUENCE</scope>
    <source>
        <strain evidence="11">MAG 26</strain>
    </source>
</reference>
<comment type="subunit">
    <text evidence="3">Homodimer. Part of the 2-oxoglutarate dehydrogenase (OGDH) complex composed of E1 (2-oxoglutarate dehydrogenase), E2 (dihydrolipoamide succinyltransferase) and E3 (dihydrolipoamide dehydrogenase); the complex contains multiple copies of the three enzymatic components (E1, E2 and E3).</text>
</comment>
<dbReference type="Gene3D" id="3.40.50.970">
    <property type="match status" value="1"/>
</dbReference>
<dbReference type="CDD" id="cd02016">
    <property type="entry name" value="TPP_E1_OGDC_like"/>
    <property type="match status" value="1"/>
</dbReference>
<evidence type="ECO:0000256" key="9">
    <source>
        <dbReference type="SAM" id="MobiDB-lite"/>
    </source>
</evidence>
<evidence type="ECO:0000256" key="3">
    <source>
        <dbReference type="ARBA" id="ARBA00011301"/>
    </source>
</evidence>
<dbReference type="NCBIfam" id="NF008907">
    <property type="entry name" value="PRK12270.1"/>
    <property type="match status" value="1"/>
</dbReference>
<organism evidence="11 12">
    <name type="scientific">Candidatus Andeanibacterium colombiense</name>
    <dbReference type="NCBI Taxonomy" id="3121345"/>
    <lineage>
        <taxon>Bacteria</taxon>
        <taxon>Pseudomonadati</taxon>
        <taxon>Pseudomonadota</taxon>
        <taxon>Alphaproteobacteria</taxon>
        <taxon>Sphingomonadales</taxon>
        <taxon>Sphingomonadaceae</taxon>
        <taxon>Candidatus Andeanibacterium</taxon>
    </lineage>
</organism>
<dbReference type="GO" id="GO:0006099">
    <property type="term" value="P:tricarboxylic acid cycle"/>
    <property type="evidence" value="ECO:0007669"/>
    <property type="project" value="TreeGrafter"/>
</dbReference>
<feature type="domain" description="Transketolase-like pyrimidine-binding" evidence="10">
    <location>
        <begin position="583"/>
        <end position="774"/>
    </location>
</feature>
<gene>
    <name evidence="11" type="ORF">P0Y56_03640</name>
</gene>
<dbReference type="InterPro" id="IPR005475">
    <property type="entry name" value="Transketolase-like_Pyr-bd"/>
</dbReference>
<comment type="cofactor">
    <cofactor evidence="1">
        <name>thiamine diphosphate</name>
        <dbReference type="ChEBI" id="CHEBI:58937"/>
    </cofactor>
</comment>
<keyword evidence="6 11" id="KW-0560">Oxidoreductase</keyword>
<evidence type="ECO:0000256" key="8">
    <source>
        <dbReference type="ARBA" id="ARBA00030680"/>
    </source>
</evidence>
<evidence type="ECO:0000256" key="7">
    <source>
        <dbReference type="ARBA" id="ARBA00023052"/>
    </source>
</evidence>
<evidence type="ECO:0000256" key="6">
    <source>
        <dbReference type="ARBA" id="ARBA00023002"/>
    </source>
</evidence>
<name>A0AAJ5X7J6_9SPHN</name>
<evidence type="ECO:0000256" key="4">
    <source>
        <dbReference type="ARBA" id="ARBA00012280"/>
    </source>
</evidence>
<dbReference type="SUPFAM" id="SSF52518">
    <property type="entry name" value="Thiamin diphosphate-binding fold (THDP-binding)"/>
    <property type="match status" value="2"/>
</dbReference>
<dbReference type="Gene3D" id="3.40.50.12470">
    <property type="match status" value="1"/>
</dbReference>
<dbReference type="Pfam" id="PF00676">
    <property type="entry name" value="E1_dh"/>
    <property type="match status" value="1"/>
</dbReference>
<dbReference type="NCBIfam" id="NF006914">
    <property type="entry name" value="PRK09404.1"/>
    <property type="match status" value="1"/>
</dbReference>
<evidence type="ECO:0000313" key="12">
    <source>
        <dbReference type="Proteomes" id="UP001218362"/>
    </source>
</evidence>
<dbReference type="InterPro" id="IPR001017">
    <property type="entry name" value="DH_E1"/>
</dbReference>
<evidence type="ECO:0000256" key="1">
    <source>
        <dbReference type="ARBA" id="ARBA00001964"/>
    </source>
</evidence>
<accession>A0AAJ5X7J6</accession>
<feature type="region of interest" description="Disordered" evidence="9">
    <location>
        <begin position="1"/>
        <end position="23"/>
    </location>
</feature>
<dbReference type="InterPro" id="IPR011603">
    <property type="entry name" value="2oxoglutarate_DH_E1"/>
</dbReference>
<dbReference type="Gene3D" id="3.40.50.11610">
    <property type="entry name" value="Multifunctional 2-oxoglutarate metabolism enzyme, C-terminal domain"/>
    <property type="match status" value="1"/>
</dbReference>
<dbReference type="PIRSF" id="PIRSF000157">
    <property type="entry name" value="Oxoglu_dh_E1"/>
    <property type="match status" value="1"/>
</dbReference>
<evidence type="ECO:0000256" key="5">
    <source>
        <dbReference type="ARBA" id="ARBA00013321"/>
    </source>
</evidence>
<dbReference type="InterPro" id="IPR029061">
    <property type="entry name" value="THDP-binding"/>
</dbReference>
<dbReference type="GO" id="GO:0045252">
    <property type="term" value="C:oxoglutarate dehydrogenase complex"/>
    <property type="evidence" value="ECO:0007669"/>
    <property type="project" value="TreeGrafter"/>
</dbReference>
<dbReference type="AlphaFoldDB" id="A0AAJ5X7J6"/>
<dbReference type="Proteomes" id="UP001218362">
    <property type="component" value="Chromosome"/>
</dbReference>
<evidence type="ECO:0000259" key="10">
    <source>
        <dbReference type="SMART" id="SM00861"/>
    </source>
</evidence>
<proteinExistence type="predicted"/>